<evidence type="ECO:0000313" key="2">
    <source>
        <dbReference type="Proteomes" id="UP000799118"/>
    </source>
</evidence>
<dbReference type="Gene3D" id="3.40.395.10">
    <property type="entry name" value="Adenoviral Proteinase, Chain A"/>
    <property type="match status" value="1"/>
</dbReference>
<gene>
    <name evidence="1" type="ORF">BT96DRAFT_1026213</name>
</gene>
<evidence type="ECO:0000313" key="1">
    <source>
        <dbReference type="EMBL" id="KAE9386475.1"/>
    </source>
</evidence>
<reference evidence="1" key="1">
    <citation type="journal article" date="2019" name="Environ. Microbiol.">
        <title>Fungal ecological strategies reflected in gene transcription - a case study of two litter decomposers.</title>
        <authorList>
            <person name="Barbi F."/>
            <person name="Kohler A."/>
            <person name="Barry K."/>
            <person name="Baskaran P."/>
            <person name="Daum C."/>
            <person name="Fauchery L."/>
            <person name="Ihrmark K."/>
            <person name="Kuo A."/>
            <person name="LaButti K."/>
            <person name="Lipzen A."/>
            <person name="Morin E."/>
            <person name="Grigoriev I.V."/>
            <person name="Henrissat B."/>
            <person name="Lindahl B."/>
            <person name="Martin F."/>
        </authorList>
    </citation>
    <scope>NUCLEOTIDE SEQUENCE</scope>
    <source>
        <strain evidence="1">JB14</strain>
    </source>
</reference>
<dbReference type="Proteomes" id="UP000799118">
    <property type="component" value="Unassembled WGS sequence"/>
</dbReference>
<protein>
    <recommendedName>
        <fullName evidence="3">Ubiquitin-like protease family profile domain-containing protein</fullName>
    </recommendedName>
</protein>
<organism evidence="1 2">
    <name type="scientific">Gymnopus androsaceus JB14</name>
    <dbReference type="NCBI Taxonomy" id="1447944"/>
    <lineage>
        <taxon>Eukaryota</taxon>
        <taxon>Fungi</taxon>
        <taxon>Dikarya</taxon>
        <taxon>Basidiomycota</taxon>
        <taxon>Agaricomycotina</taxon>
        <taxon>Agaricomycetes</taxon>
        <taxon>Agaricomycetidae</taxon>
        <taxon>Agaricales</taxon>
        <taxon>Marasmiineae</taxon>
        <taxon>Omphalotaceae</taxon>
        <taxon>Gymnopus</taxon>
    </lineage>
</organism>
<evidence type="ECO:0008006" key="3">
    <source>
        <dbReference type="Google" id="ProtNLM"/>
    </source>
</evidence>
<dbReference type="AlphaFoldDB" id="A0A6A4GMI8"/>
<keyword evidence="2" id="KW-1185">Reference proteome</keyword>
<sequence length="619" mass="70082">MSESQNVIDGILSSPLFRTMGWKIKDVEDVEDPDLQALSSALLQTYQSRYQSSVLHCILNIKDPAAALTLPLGDLEWNLWASLVFGTQLLHVLSNSHGNDNEHTRVQIHSTCAYKLSKHSDALFKEGGWTNTLQKLQDAHVKAKASLTLPQRSSDTRKQLAYGFIHQLKGLQKSGARNRYNKFLANIREVILAMSIMLLGKVNFDAKFGRDYINLVKAEIQDIIQEEVEMPELTSLAGMQFTLLLTLSVSPLIVFSGVYHSSHPFSRKDLLSILLSYGYPRPKSLMDIERKMFQGFKDICFGRTTVENLVGDVISWIPITVEKDDSEYFFFDHGITCVAPFSPVPESEPAPEDPAILSLDTVEAVKKKENQLLNRWYESLRCQPGLSNKILSSMLPKISELQLVGTIQAEDTKCLCTGATLTSTMMDYFMTQWSIRGTTLCLGGDTCQRFIFDDSTCMNPMSKVNEEIFLDFVEEVCRTQQLQSLERCFLAVKENEIQWYFALIDFKAQMIQIEDPRGTRGSKLMPILMYLACILGDFRDEDTDLGPWELIEGKVLSMDDSGDGVCVLWCLKHLLEFSKIQEDSVDTLSLTHDMSGKRVQLMVELLRWSNIDWLDCLSS</sequence>
<proteinExistence type="predicted"/>
<dbReference type="InterPro" id="IPR038765">
    <property type="entry name" value="Papain-like_cys_pep_sf"/>
</dbReference>
<dbReference type="SUPFAM" id="SSF54001">
    <property type="entry name" value="Cysteine proteinases"/>
    <property type="match status" value="1"/>
</dbReference>
<dbReference type="EMBL" id="ML769876">
    <property type="protein sequence ID" value="KAE9386475.1"/>
    <property type="molecule type" value="Genomic_DNA"/>
</dbReference>
<accession>A0A6A4GMI8</accession>
<name>A0A6A4GMI8_9AGAR</name>